<accession>A0A1Y6K3B8</accession>
<evidence type="ECO:0000256" key="1">
    <source>
        <dbReference type="SAM" id="MobiDB-lite"/>
    </source>
</evidence>
<dbReference type="KEGG" id="abat:CFX1CAM_0991"/>
<dbReference type="AlphaFoldDB" id="A0A1Y6K3B8"/>
<dbReference type="Proteomes" id="UP000195514">
    <property type="component" value="Chromosome I"/>
</dbReference>
<protein>
    <submittedName>
        <fullName evidence="2">Uncharacterized protein</fullName>
    </submittedName>
</protein>
<sequence>MSNAVESPGDRSFGYSEGTATWATRYIDPSGFECMLSLQAESGLEALRKAESALAHLKDAQCIPLRKDSPESAKKSFNKPSGATVLIKPEGDEKNPTCPLHGVEMQKWSRNGRTWYSHRWEGGWCNGKQS</sequence>
<keyword evidence="3" id="KW-1185">Reference proteome</keyword>
<organism evidence="2 3">
    <name type="scientific">Candidatus Brevifilum fermentans</name>
    <dbReference type="NCBI Taxonomy" id="1986204"/>
    <lineage>
        <taxon>Bacteria</taxon>
        <taxon>Bacillati</taxon>
        <taxon>Chloroflexota</taxon>
        <taxon>Anaerolineae</taxon>
        <taxon>Anaerolineales</taxon>
        <taxon>Anaerolineaceae</taxon>
        <taxon>Candidatus Brevifilum</taxon>
    </lineage>
</organism>
<dbReference type="EMBL" id="LT859958">
    <property type="protein sequence ID" value="SMX54056.1"/>
    <property type="molecule type" value="Genomic_DNA"/>
</dbReference>
<gene>
    <name evidence="2" type="ORF">CFX1CAM_0991</name>
</gene>
<feature type="region of interest" description="Disordered" evidence="1">
    <location>
        <begin position="69"/>
        <end position="100"/>
    </location>
</feature>
<reference evidence="3" key="1">
    <citation type="submission" date="2017-05" db="EMBL/GenBank/DDBJ databases">
        <authorList>
            <person name="Kirkegaard R."/>
            <person name="Mcilroy J S."/>
        </authorList>
    </citation>
    <scope>NUCLEOTIDE SEQUENCE [LARGE SCALE GENOMIC DNA]</scope>
</reference>
<evidence type="ECO:0000313" key="3">
    <source>
        <dbReference type="Proteomes" id="UP000195514"/>
    </source>
</evidence>
<evidence type="ECO:0000313" key="2">
    <source>
        <dbReference type="EMBL" id="SMX54056.1"/>
    </source>
</evidence>
<proteinExistence type="predicted"/>
<name>A0A1Y6K3B8_9CHLR</name>
<dbReference type="RefSeq" id="WP_087861939.1">
    <property type="nucleotide sequence ID" value="NZ_LT859958.1"/>
</dbReference>